<sequence length="239" mass="27746">MDVEQLIQQIQTRTPIWDQKNSLYHNRELVAKLWEEVATTCELTVDNAKAKWKNLRDGFRSELKKMAKGHSCDAEGRQIESSWVWYKSLIFLKNQVSSRKMRRNLSRSVEQTPVNEDSGTQSEIADDGEDVQPKQYCLATLESPNETQNLVAKRVRTNPEDAILDLEIKKLKMIESHMDKRANVVAEDDNYHFLISLKKPLSCLPMDRQMFVRYKIQELIYSEISNISKTPTFTTDVCS</sequence>
<evidence type="ECO:0000256" key="2">
    <source>
        <dbReference type="SAM" id="MobiDB-lite"/>
    </source>
</evidence>
<dbReference type="PANTHER" id="PTHR12243:SF67">
    <property type="entry name" value="COREPRESSOR OF PANGOLIN, ISOFORM A-RELATED"/>
    <property type="match status" value="1"/>
</dbReference>
<dbReference type="EMBL" id="KB740735">
    <property type="protein sequence ID" value="ENN79242.1"/>
    <property type="molecule type" value="Genomic_DNA"/>
</dbReference>
<dbReference type="PANTHER" id="PTHR12243">
    <property type="entry name" value="MADF DOMAIN TRANSCRIPTION FACTOR"/>
    <property type="match status" value="1"/>
</dbReference>
<dbReference type="HOGENOM" id="CLU_067915_0_0_1"/>
<dbReference type="Proteomes" id="UP000019118">
    <property type="component" value="Unassembled WGS sequence"/>
</dbReference>
<feature type="compositionally biased region" description="Polar residues" evidence="2">
    <location>
        <begin position="106"/>
        <end position="123"/>
    </location>
</feature>
<dbReference type="EnsemblMetazoa" id="XM_019900944.1">
    <property type="protein sequence ID" value="XP_019756503.1"/>
    <property type="gene ID" value="LOC109535119"/>
</dbReference>
<dbReference type="GO" id="GO:0005667">
    <property type="term" value="C:transcription regulator complex"/>
    <property type="evidence" value="ECO:0007669"/>
    <property type="project" value="TreeGrafter"/>
</dbReference>
<evidence type="ECO:0008006" key="8">
    <source>
        <dbReference type="Google" id="ProtNLM"/>
    </source>
</evidence>
<evidence type="ECO:0000259" key="4">
    <source>
        <dbReference type="PROSITE" id="PS51031"/>
    </source>
</evidence>
<evidence type="ECO:0000313" key="7">
    <source>
        <dbReference type="Proteomes" id="UP000019118"/>
    </source>
</evidence>
<dbReference type="GO" id="GO:0005634">
    <property type="term" value="C:nucleus"/>
    <property type="evidence" value="ECO:0007669"/>
    <property type="project" value="UniProtKB-SubCell"/>
</dbReference>
<dbReference type="OrthoDB" id="5984255at2759"/>
<gene>
    <name evidence="6" type="primary">109535119</name>
    <name evidence="5" type="ORF">YQE_04426</name>
</gene>
<feature type="domain" description="MADF" evidence="3">
    <location>
        <begin position="5"/>
        <end position="97"/>
    </location>
</feature>
<dbReference type="InterPro" id="IPR004210">
    <property type="entry name" value="BESS_motif"/>
</dbReference>
<reference evidence="6" key="2">
    <citation type="submission" date="2024-08" db="UniProtKB">
        <authorList>
            <consortium name="EnsemblMetazoa"/>
        </authorList>
    </citation>
    <scope>IDENTIFICATION</scope>
</reference>
<feature type="domain" description="BESS" evidence="4">
    <location>
        <begin position="187"/>
        <end position="226"/>
    </location>
</feature>
<dbReference type="InterPro" id="IPR006578">
    <property type="entry name" value="MADF-dom"/>
</dbReference>
<reference evidence="5 7" key="1">
    <citation type="journal article" date="2013" name="Genome Biol.">
        <title>Draft genome of the mountain pine beetle, Dendroctonus ponderosae Hopkins, a major forest pest.</title>
        <authorList>
            <person name="Keeling C.I."/>
            <person name="Yuen M.M."/>
            <person name="Liao N.Y."/>
            <person name="Docking T.R."/>
            <person name="Chan S.K."/>
            <person name="Taylor G.A."/>
            <person name="Palmquist D.L."/>
            <person name="Jackman S.D."/>
            <person name="Nguyen A."/>
            <person name="Li M."/>
            <person name="Henderson H."/>
            <person name="Janes J.K."/>
            <person name="Zhao Y."/>
            <person name="Pandoh P."/>
            <person name="Moore R."/>
            <person name="Sperling F.A."/>
            <person name="Huber D.P."/>
            <person name="Birol I."/>
            <person name="Jones S.J."/>
            <person name="Bohlmann J."/>
        </authorList>
    </citation>
    <scope>NUCLEOTIDE SEQUENCE</scope>
</reference>
<evidence type="ECO:0000256" key="1">
    <source>
        <dbReference type="PROSITE-ProRule" id="PRU00371"/>
    </source>
</evidence>
<protein>
    <recommendedName>
        <fullName evidence="8">MADF domain-containing protein</fullName>
    </recommendedName>
</protein>
<evidence type="ECO:0000313" key="5">
    <source>
        <dbReference type="EMBL" id="ENN79242.1"/>
    </source>
</evidence>
<feature type="non-terminal residue" evidence="5">
    <location>
        <position position="1"/>
    </location>
</feature>
<keyword evidence="1" id="KW-0539">Nucleus</keyword>
<dbReference type="OMA" id="IYCVEAR"/>
<evidence type="ECO:0000313" key="6">
    <source>
        <dbReference type="EnsemblMetazoa" id="XP_019756503.1"/>
    </source>
</evidence>
<feature type="region of interest" description="Disordered" evidence="2">
    <location>
        <begin position="102"/>
        <end position="126"/>
    </location>
</feature>
<dbReference type="Pfam" id="PF10545">
    <property type="entry name" value="MADF_DNA_bdg"/>
    <property type="match status" value="1"/>
</dbReference>
<proteinExistence type="predicted"/>
<keyword evidence="7" id="KW-1185">Reference proteome</keyword>
<accession>N6UKN3</accession>
<evidence type="ECO:0000259" key="3">
    <source>
        <dbReference type="PROSITE" id="PS51029"/>
    </source>
</evidence>
<organism evidence="5">
    <name type="scientific">Dendroctonus ponderosae</name>
    <name type="common">Mountain pine beetle</name>
    <dbReference type="NCBI Taxonomy" id="77166"/>
    <lineage>
        <taxon>Eukaryota</taxon>
        <taxon>Metazoa</taxon>
        <taxon>Ecdysozoa</taxon>
        <taxon>Arthropoda</taxon>
        <taxon>Hexapoda</taxon>
        <taxon>Insecta</taxon>
        <taxon>Pterygota</taxon>
        <taxon>Neoptera</taxon>
        <taxon>Endopterygota</taxon>
        <taxon>Coleoptera</taxon>
        <taxon>Polyphaga</taxon>
        <taxon>Cucujiformia</taxon>
        <taxon>Curculionidae</taxon>
        <taxon>Scolytinae</taxon>
        <taxon>Dendroctonus</taxon>
    </lineage>
</organism>
<name>N6UKN3_DENPD</name>
<dbReference type="PROSITE" id="PS51031">
    <property type="entry name" value="BESS"/>
    <property type="match status" value="1"/>
</dbReference>
<dbReference type="KEGG" id="dpa:109535119"/>
<dbReference type="PROSITE" id="PS51029">
    <property type="entry name" value="MADF"/>
    <property type="match status" value="1"/>
</dbReference>
<dbReference type="InterPro" id="IPR039353">
    <property type="entry name" value="TF_Adf1"/>
</dbReference>
<dbReference type="AlphaFoldDB" id="N6UKN3"/>
<comment type="subcellular location">
    <subcellularLocation>
        <location evidence="1">Nucleus</location>
    </subcellularLocation>
</comment>
<dbReference type="GO" id="GO:0006357">
    <property type="term" value="P:regulation of transcription by RNA polymerase II"/>
    <property type="evidence" value="ECO:0007669"/>
    <property type="project" value="TreeGrafter"/>
</dbReference>
<dbReference type="GO" id="GO:0003677">
    <property type="term" value="F:DNA binding"/>
    <property type="evidence" value="ECO:0007669"/>
    <property type="project" value="InterPro"/>
</dbReference>
<dbReference type="SMART" id="SM00595">
    <property type="entry name" value="MADF"/>
    <property type="match status" value="1"/>
</dbReference>